<dbReference type="AlphaFoldDB" id="D8M3H2"/>
<keyword evidence="2" id="KW-1185">Reference proteome</keyword>
<sequence length="122" mass="13652">MGFGEQLFNSVKRINRRSVAIRPLHTDSIISLIVNIQRNDIFRHIAFLQKLLPRKFIDALRALTLHSQYNQGSSPSSHSSLTFHASKICFLGSILTSSALVGENFRITIPSSFLNDTSKVVP</sequence>
<evidence type="ECO:0000313" key="2">
    <source>
        <dbReference type="Proteomes" id="UP000008312"/>
    </source>
</evidence>
<name>D8M3H2_BLAHO</name>
<dbReference type="Proteomes" id="UP000008312">
    <property type="component" value="Unassembled WGS sequence"/>
</dbReference>
<dbReference type="GeneID" id="24919725"/>
<dbReference type="RefSeq" id="XP_012896493.1">
    <property type="nucleotide sequence ID" value="XM_013041039.1"/>
</dbReference>
<gene>
    <name evidence="1" type="ORF">GSBLH_T00002568001</name>
</gene>
<protein>
    <submittedName>
        <fullName evidence="1">Uncharacterized protein</fullName>
    </submittedName>
</protein>
<reference evidence="1" key="1">
    <citation type="submission" date="2010-02" db="EMBL/GenBank/DDBJ databases">
        <title>Sequencing and annotation of the Blastocystis hominis genome.</title>
        <authorList>
            <person name="Wincker P."/>
        </authorList>
    </citation>
    <scope>NUCLEOTIDE SEQUENCE</scope>
    <source>
        <strain evidence="1">Singapore isolate B</strain>
    </source>
</reference>
<organism evidence="1">
    <name type="scientific">Blastocystis hominis</name>
    <dbReference type="NCBI Taxonomy" id="12968"/>
    <lineage>
        <taxon>Eukaryota</taxon>
        <taxon>Sar</taxon>
        <taxon>Stramenopiles</taxon>
        <taxon>Bigyra</taxon>
        <taxon>Opalozoa</taxon>
        <taxon>Opalinata</taxon>
        <taxon>Blastocystidae</taxon>
        <taxon>Blastocystis</taxon>
    </lineage>
</organism>
<proteinExistence type="predicted"/>
<dbReference type="InParanoid" id="D8M3H2"/>
<dbReference type="EMBL" id="FN668650">
    <property type="protein sequence ID" value="CBK22445.2"/>
    <property type="molecule type" value="Genomic_DNA"/>
</dbReference>
<accession>D8M3H2</accession>
<evidence type="ECO:0000313" key="1">
    <source>
        <dbReference type="EMBL" id="CBK22445.2"/>
    </source>
</evidence>